<feature type="compositionally biased region" description="Low complexity" evidence="1">
    <location>
        <begin position="71"/>
        <end position="89"/>
    </location>
</feature>
<feature type="compositionally biased region" description="Pro residues" evidence="1">
    <location>
        <begin position="103"/>
        <end position="127"/>
    </location>
</feature>
<reference evidence="3" key="1">
    <citation type="submission" date="2022-12" db="EMBL/GenBank/DDBJ databases">
        <title>Paraconexibacter alkalitolerans sp. nov. and Baekduia alba sp. nov., isolated from soil and emended description of the genera Paraconexibacter (Chun et al., 2020) and Baekduia (An et al., 2020).</title>
        <authorList>
            <person name="Vieira S."/>
            <person name="Huber K.J."/>
            <person name="Geppert A."/>
            <person name="Wolf J."/>
            <person name="Neumann-Schaal M."/>
            <person name="Muesken M."/>
            <person name="Overmann J."/>
        </authorList>
    </citation>
    <scope>NUCLEOTIDE SEQUENCE</scope>
    <source>
        <strain evidence="3">AEG42_29</strain>
    </source>
</reference>
<evidence type="ECO:0000313" key="3">
    <source>
        <dbReference type="EMBL" id="XAY05643.1"/>
    </source>
</evidence>
<sequence length="1247" mass="133231">MRRFEYVGGTSAKFWEIEQDGAELRIRFGRMETAGQTQVKDLGTAEKATAQAEKLVAAKVGKGYIEQATDPSTPAPTAAGPVPATAAAPAAPPAPAASSAPAVPAPVTPPPAPATPSEPAAPPPATPAPAARDEPPELPDEETFALPSAWARQAEPFRGRRAAKPVELDPAPDDLLVRLDKAVAEVLENPKTDADLRERTELHLGTRRTGVLRRRAEQADDVLGAAVMLLARPAVADWRQREVLARSADNLIAAHGLAFAAEACALTGSVAVEWTTGVGAYGHGDGKWLQRADPANPRTWVTRDILQRMRAHLASTDEATYDDAVARLAAVRAGAGAGVRLLTSYLAPTEQQWVDEDLADAQQPSSDDAALRLASVTTAAQAGAILDATSRWEVLRHAELVYSLVANLGPDAAAPIARLLDPNLDAATIKRLLGLLAQLPTDDALTALLDRQDEKYVSAALIEAMRRYPVRALRLLAGRATDGGGSARAGGDLLRGHLLSHPGLADRLTDAQLGPAARAAVDALRSEAVGTVADPARLPAVLVAPPWTTRTKRAKPVVVPGLAATAPVALRWAPGEQQQHASTRIHEWHRTDDLATAMRGSYAALHILAAAKPRHARPYLATWAPTDVYDGLVPLQRILAQHEDEAIPLVLRTVARQPSSLAAALLPLEGPPVAALMAEWLVRTKSVRPIARAWLARHPAAAARDLVPAALGKPGKERAAAETALRVLDGAGHRDAIRAAGASHGEAALTGVDALLAADPLERLPAKVPSLPGWLDPAHLPQVLLRERDAVLPVAATGHVCTMLALSAPGDTYAGVEVVRDACDAASVAEMAWGLFERWEQAGFPAKDGWVLEGLGLLGDDETVRRLAPKIRAWPGDGGHARAVAGLGVLAEVGTDVALMHLHGIAEKVKFKGLRTKAQERMAEVADGLGLTPEQLADRLVPEFGLDRDGTLVLDYGPRRFLVGFDEQLRPTVADADGTRRKTLPRPGAKDDEALASAAYASFRGLKKDVKTIATDQIRRFERAMVAGRRWTAEEQRTLFVEHPLLWHVARRLVWATFDDGGAPTGSFRVAEDRTLADSADEELVLDDATRVGIAHPLHLGPALGTWSDVFADYEILQPFPQLGRETYALTDVERTGRTVRRLDGLSIDTGRVLGLSHRGWERGMAQDAGISGVVQKPLADGNWLVMNLDPGLIAGAAMEWDKQKIPEIWISPESVDWGESKGRLRFDTLDAVTASELLRDVEHLRG</sequence>
<gene>
    <name evidence="3" type="ORF">DSM112329_02501</name>
</gene>
<feature type="region of interest" description="Disordered" evidence="1">
    <location>
        <begin position="67"/>
        <end position="141"/>
    </location>
</feature>
<organism evidence="3">
    <name type="scientific">Paraconexibacter sp. AEG42_29</name>
    <dbReference type="NCBI Taxonomy" id="2997339"/>
    <lineage>
        <taxon>Bacteria</taxon>
        <taxon>Bacillati</taxon>
        <taxon>Actinomycetota</taxon>
        <taxon>Thermoleophilia</taxon>
        <taxon>Solirubrobacterales</taxon>
        <taxon>Paraconexibacteraceae</taxon>
        <taxon>Paraconexibacter</taxon>
    </lineage>
</organism>
<dbReference type="InterPro" id="IPR049809">
    <property type="entry name" value="YehF/YfeS-like_WGR"/>
</dbReference>
<dbReference type="InterPro" id="IPR025406">
    <property type="entry name" value="DUF4132"/>
</dbReference>
<dbReference type="RefSeq" id="WP_354702148.1">
    <property type="nucleotide sequence ID" value="NZ_CP114014.1"/>
</dbReference>
<dbReference type="PROSITE" id="PS51977">
    <property type="entry name" value="WGR"/>
    <property type="match status" value="1"/>
</dbReference>
<name>A0AAU7AVC1_9ACTN</name>
<dbReference type="Pfam" id="PF05406">
    <property type="entry name" value="WGR"/>
    <property type="match status" value="1"/>
</dbReference>
<proteinExistence type="predicted"/>
<accession>A0AAU7AVC1</accession>
<dbReference type="KEGG" id="parq:DSM112329_02501"/>
<dbReference type="AlphaFoldDB" id="A0AAU7AVC1"/>
<protein>
    <recommendedName>
        <fullName evidence="2">WGR domain-containing protein</fullName>
    </recommendedName>
</protein>
<dbReference type="SMART" id="SM00773">
    <property type="entry name" value="WGR"/>
    <property type="match status" value="1"/>
</dbReference>
<dbReference type="Pfam" id="PF13569">
    <property type="entry name" value="DUF4132"/>
    <property type="match status" value="1"/>
</dbReference>
<dbReference type="CDD" id="cd07996">
    <property type="entry name" value="WGR_MMR_like"/>
    <property type="match status" value="1"/>
</dbReference>
<dbReference type="EMBL" id="CP114014">
    <property type="protein sequence ID" value="XAY05643.1"/>
    <property type="molecule type" value="Genomic_DNA"/>
</dbReference>
<feature type="domain" description="WGR" evidence="2">
    <location>
        <begin position="1"/>
        <end position="79"/>
    </location>
</feature>
<dbReference type="Gene3D" id="2.20.140.10">
    <property type="entry name" value="WGR domain"/>
    <property type="match status" value="1"/>
</dbReference>
<evidence type="ECO:0000259" key="2">
    <source>
        <dbReference type="PROSITE" id="PS51977"/>
    </source>
</evidence>
<evidence type="ECO:0000256" key="1">
    <source>
        <dbReference type="SAM" id="MobiDB-lite"/>
    </source>
</evidence>
<dbReference type="InterPro" id="IPR008893">
    <property type="entry name" value="WGR_domain"/>
</dbReference>